<protein>
    <submittedName>
        <fullName evidence="2">Uncharacterized protein</fullName>
    </submittedName>
</protein>
<name>A0A6L2PXA2_COPFO</name>
<evidence type="ECO:0000256" key="1">
    <source>
        <dbReference type="SAM" id="MobiDB-lite"/>
    </source>
</evidence>
<feature type="region of interest" description="Disordered" evidence="1">
    <location>
        <begin position="132"/>
        <end position="232"/>
    </location>
</feature>
<evidence type="ECO:0000313" key="3">
    <source>
        <dbReference type="Proteomes" id="UP000502823"/>
    </source>
</evidence>
<feature type="region of interest" description="Disordered" evidence="1">
    <location>
        <begin position="1"/>
        <end position="113"/>
    </location>
</feature>
<sequence length="387" mass="42876">MEMEIHEEYRKCGVMSDEDGYKSSHEFPDEGERTLEETSEYINREDSPTVPAENHHFSSSVLDVHRTARCGPVSPPVLGEDLSNRELHYAKLPSSKEDGSSEEKEMESNFLSDEECRLSSSHFDQHNMLVSESPLSITNPSVSRSLSLPGSSDDCLSHSSGHKDTPNSNHAHLQSPDLQVHEKSKPESSSASVILSGASSSMSPQKQSDKSKTKISLPVFTTENDSDNMDEDRASPSLLEHLTASQLDSVSEHLDICGTVTTQLMNINNNGEKSDHAVHTSGLTRNEFVSKKFVVTRMEVGSSATPRISSTSDTDKRGKLIMRKFVRKMSLSSFDKQKHGMKSVPPDLQGLGSSAEPILFMLLEVWRSEHMYAKSIEECNRTTELTV</sequence>
<feature type="compositionally biased region" description="Basic and acidic residues" evidence="1">
    <location>
        <begin position="19"/>
        <end position="47"/>
    </location>
</feature>
<keyword evidence="3" id="KW-1185">Reference proteome</keyword>
<dbReference type="InParanoid" id="A0A6L2PXA2"/>
<dbReference type="EMBL" id="BLKM01008651">
    <property type="protein sequence ID" value="GFG34397.1"/>
    <property type="molecule type" value="Genomic_DNA"/>
</dbReference>
<feature type="compositionally biased region" description="Low complexity" evidence="1">
    <location>
        <begin position="188"/>
        <end position="203"/>
    </location>
</feature>
<comment type="caution">
    <text evidence="2">The sequence shown here is derived from an EMBL/GenBank/DDBJ whole genome shotgun (WGS) entry which is preliminary data.</text>
</comment>
<proteinExistence type="predicted"/>
<gene>
    <name evidence="2" type="ORF">Cfor_07664</name>
</gene>
<feature type="compositionally biased region" description="Low complexity" evidence="1">
    <location>
        <begin position="140"/>
        <end position="152"/>
    </location>
</feature>
<evidence type="ECO:0000313" key="2">
    <source>
        <dbReference type="EMBL" id="GFG34397.1"/>
    </source>
</evidence>
<organism evidence="2 3">
    <name type="scientific">Coptotermes formosanus</name>
    <name type="common">Formosan subterranean termite</name>
    <dbReference type="NCBI Taxonomy" id="36987"/>
    <lineage>
        <taxon>Eukaryota</taxon>
        <taxon>Metazoa</taxon>
        <taxon>Ecdysozoa</taxon>
        <taxon>Arthropoda</taxon>
        <taxon>Hexapoda</taxon>
        <taxon>Insecta</taxon>
        <taxon>Pterygota</taxon>
        <taxon>Neoptera</taxon>
        <taxon>Polyneoptera</taxon>
        <taxon>Dictyoptera</taxon>
        <taxon>Blattodea</taxon>
        <taxon>Blattoidea</taxon>
        <taxon>Termitoidae</taxon>
        <taxon>Rhinotermitidae</taxon>
        <taxon>Coptotermes</taxon>
    </lineage>
</organism>
<feature type="compositionally biased region" description="Basic and acidic residues" evidence="1">
    <location>
        <begin position="1"/>
        <end position="11"/>
    </location>
</feature>
<feature type="compositionally biased region" description="Basic and acidic residues" evidence="1">
    <location>
        <begin position="82"/>
        <end position="107"/>
    </location>
</feature>
<dbReference type="AlphaFoldDB" id="A0A6L2PXA2"/>
<reference evidence="3" key="1">
    <citation type="submission" date="2020-01" db="EMBL/GenBank/DDBJ databases">
        <title>Draft genome sequence of the Termite Coptotermes fromosanus.</title>
        <authorList>
            <person name="Itakura S."/>
            <person name="Yosikawa Y."/>
            <person name="Umezawa K."/>
        </authorList>
    </citation>
    <scope>NUCLEOTIDE SEQUENCE [LARGE SCALE GENOMIC DNA]</scope>
</reference>
<accession>A0A6L2PXA2</accession>
<dbReference type="Proteomes" id="UP000502823">
    <property type="component" value="Unassembled WGS sequence"/>
</dbReference>